<dbReference type="PANTHER" id="PTHR33909:SF1">
    <property type="entry name" value="SEC TRANSLOCON ACCESSORY COMPLEX SUBUNIT YAJC"/>
    <property type="match status" value="1"/>
</dbReference>
<keyword evidence="7 11" id="KW-1133">Transmembrane helix</keyword>
<dbReference type="OrthoDB" id="3711957at2"/>
<dbReference type="NCBIfam" id="TIGR00739">
    <property type="entry name" value="yajC"/>
    <property type="match status" value="1"/>
</dbReference>
<gene>
    <name evidence="12" type="ordered locus">Acel_1342</name>
</gene>
<dbReference type="SMART" id="SM01323">
    <property type="entry name" value="YajC"/>
    <property type="match status" value="1"/>
</dbReference>
<feature type="region of interest" description="Disordered" evidence="10">
    <location>
        <begin position="85"/>
        <end position="131"/>
    </location>
</feature>
<evidence type="ECO:0000313" key="13">
    <source>
        <dbReference type="Proteomes" id="UP000008221"/>
    </source>
</evidence>
<dbReference type="GO" id="GO:0005886">
    <property type="term" value="C:plasma membrane"/>
    <property type="evidence" value="ECO:0007669"/>
    <property type="project" value="UniProtKB-SubCell"/>
</dbReference>
<dbReference type="KEGG" id="ace:Acel_1342"/>
<evidence type="ECO:0000256" key="4">
    <source>
        <dbReference type="ARBA" id="ARBA00022475"/>
    </source>
</evidence>
<keyword evidence="9 11" id="KW-0472">Membrane</keyword>
<evidence type="ECO:0000256" key="3">
    <source>
        <dbReference type="ARBA" id="ARBA00022448"/>
    </source>
</evidence>
<feature type="transmembrane region" description="Helical" evidence="11">
    <location>
        <begin position="6"/>
        <end position="24"/>
    </location>
</feature>
<dbReference type="Pfam" id="PF02699">
    <property type="entry name" value="YajC"/>
    <property type="match status" value="1"/>
</dbReference>
<keyword evidence="5 11" id="KW-0812">Transmembrane</keyword>
<dbReference type="STRING" id="351607.Acel_1342"/>
<proteinExistence type="inferred from homology"/>
<evidence type="ECO:0000256" key="11">
    <source>
        <dbReference type="SAM" id="Phobius"/>
    </source>
</evidence>
<dbReference type="HOGENOM" id="CLU_116157_4_1_11"/>
<dbReference type="Proteomes" id="UP000008221">
    <property type="component" value="Chromosome"/>
</dbReference>
<evidence type="ECO:0000256" key="8">
    <source>
        <dbReference type="ARBA" id="ARBA00023010"/>
    </source>
</evidence>
<protein>
    <submittedName>
        <fullName evidence="12">Preprotein translocase, YajC subunit</fullName>
    </submittedName>
</protein>
<sequence>MGQIILLIVIIAAFYLLLIVPQNRRRKQAAALQRSLQPGTRIVTTSGFFGTIVGLDDTAIDLEIADGVTVRVLRAAVMRVVGDEEGTAAASTDATAGGAEASADDGTAPDDAASPDGRAGSAAESGAVSGR</sequence>
<organism evidence="12 13">
    <name type="scientific">Acidothermus cellulolyticus (strain ATCC 43068 / DSM 8971 / 11B)</name>
    <dbReference type="NCBI Taxonomy" id="351607"/>
    <lineage>
        <taxon>Bacteria</taxon>
        <taxon>Bacillati</taxon>
        <taxon>Actinomycetota</taxon>
        <taxon>Actinomycetes</taxon>
        <taxon>Acidothermales</taxon>
        <taxon>Acidothermaceae</taxon>
        <taxon>Acidothermus</taxon>
    </lineage>
</organism>
<dbReference type="InParanoid" id="A0LUK4"/>
<comment type="similarity">
    <text evidence="2">Belongs to the YajC family.</text>
</comment>
<keyword evidence="6" id="KW-0653">Protein transport</keyword>
<keyword evidence="13" id="KW-1185">Reference proteome</keyword>
<dbReference type="eggNOG" id="COG1862">
    <property type="taxonomic scope" value="Bacteria"/>
</dbReference>
<dbReference type="PRINTS" id="PR01853">
    <property type="entry name" value="YAJCTRNLCASE"/>
</dbReference>
<dbReference type="AlphaFoldDB" id="A0LUK4"/>
<feature type="compositionally biased region" description="Low complexity" evidence="10">
    <location>
        <begin position="87"/>
        <end position="106"/>
    </location>
</feature>
<dbReference type="PANTHER" id="PTHR33909">
    <property type="entry name" value="SEC TRANSLOCON ACCESSORY COMPLEX SUBUNIT YAJC"/>
    <property type="match status" value="1"/>
</dbReference>
<keyword evidence="3" id="KW-0813">Transport</keyword>
<comment type="subcellular location">
    <subcellularLocation>
        <location evidence="1">Cell membrane</location>
        <topology evidence="1">Single-pass membrane protein</topology>
    </subcellularLocation>
</comment>
<dbReference type="RefSeq" id="WP_011720177.1">
    <property type="nucleotide sequence ID" value="NC_008578.1"/>
</dbReference>
<evidence type="ECO:0000256" key="10">
    <source>
        <dbReference type="SAM" id="MobiDB-lite"/>
    </source>
</evidence>
<keyword evidence="8" id="KW-0811">Translocation</keyword>
<dbReference type="EMBL" id="CP000481">
    <property type="protein sequence ID" value="ABK53114.1"/>
    <property type="molecule type" value="Genomic_DNA"/>
</dbReference>
<keyword evidence="4" id="KW-1003">Cell membrane</keyword>
<name>A0LUK4_ACIC1</name>
<feature type="compositionally biased region" description="Low complexity" evidence="10">
    <location>
        <begin position="117"/>
        <end position="131"/>
    </location>
</feature>
<dbReference type="InterPro" id="IPR003849">
    <property type="entry name" value="Preprotein_translocase_YajC"/>
</dbReference>
<accession>A0LUK4</accession>
<evidence type="ECO:0000256" key="1">
    <source>
        <dbReference type="ARBA" id="ARBA00004162"/>
    </source>
</evidence>
<dbReference type="GO" id="GO:0015031">
    <property type="term" value="P:protein transport"/>
    <property type="evidence" value="ECO:0007669"/>
    <property type="project" value="UniProtKB-KW"/>
</dbReference>
<evidence type="ECO:0000256" key="7">
    <source>
        <dbReference type="ARBA" id="ARBA00022989"/>
    </source>
</evidence>
<evidence type="ECO:0000256" key="6">
    <source>
        <dbReference type="ARBA" id="ARBA00022927"/>
    </source>
</evidence>
<reference evidence="12 13" key="1">
    <citation type="journal article" date="2009" name="Genome Res.">
        <title>Complete genome of the cellulolytic thermophile Acidothermus cellulolyticus 11B provides insights into its ecophysiological and evolutionary adaptations.</title>
        <authorList>
            <person name="Barabote R.D."/>
            <person name="Xie G."/>
            <person name="Leu D.H."/>
            <person name="Normand P."/>
            <person name="Necsulea A."/>
            <person name="Daubin V."/>
            <person name="Medigue C."/>
            <person name="Adney W.S."/>
            <person name="Xu X.C."/>
            <person name="Lapidus A."/>
            <person name="Parales R.E."/>
            <person name="Detter C."/>
            <person name="Pujic P."/>
            <person name="Bruce D."/>
            <person name="Lavire C."/>
            <person name="Challacombe J.F."/>
            <person name="Brettin T.S."/>
            <person name="Berry A.M."/>
        </authorList>
    </citation>
    <scope>NUCLEOTIDE SEQUENCE [LARGE SCALE GENOMIC DNA]</scope>
    <source>
        <strain evidence="13">ATCC 43068 / DSM 8971 / 11B</strain>
    </source>
</reference>
<evidence type="ECO:0000256" key="2">
    <source>
        <dbReference type="ARBA" id="ARBA00006742"/>
    </source>
</evidence>
<evidence type="ECO:0000256" key="9">
    <source>
        <dbReference type="ARBA" id="ARBA00023136"/>
    </source>
</evidence>
<evidence type="ECO:0000256" key="5">
    <source>
        <dbReference type="ARBA" id="ARBA00022692"/>
    </source>
</evidence>
<evidence type="ECO:0000313" key="12">
    <source>
        <dbReference type="EMBL" id="ABK53114.1"/>
    </source>
</evidence>